<dbReference type="PANTHER" id="PTHR15857">
    <property type="entry name" value="COMM DOMAIN CONTAINING PROTEIN 2"/>
    <property type="match status" value="1"/>
</dbReference>
<dbReference type="InterPro" id="IPR017920">
    <property type="entry name" value="COMM"/>
</dbReference>
<proteinExistence type="predicted"/>
<dbReference type="Proteomes" id="UP000694548">
    <property type="component" value="Chromosome sgr12"/>
</dbReference>
<dbReference type="Pfam" id="PF07258">
    <property type="entry name" value="COMM_domain"/>
    <property type="match status" value="1"/>
</dbReference>
<reference evidence="3" key="3">
    <citation type="submission" date="2025-09" db="UniProtKB">
        <authorList>
            <consortium name="Ensembl"/>
        </authorList>
    </citation>
    <scope>IDENTIFICATION</scope>
</reference>
<dbReference type="Ensembl" id="ENSNFUT00015049566.1">
    <property type="protein sequence ID" value="ENSNFUP00015047491.1"/>
    <property type="gene ID" value="ENSNFUG00015022447.1"/>
</dbReference>
<evidence type="ECO:0000313" key="4">
    <source>
        <dbReference type="Proteomes" id="UP000694548"/>
    </source>
</evidence>
<evidence type="ECO:0000259" key="2">
    <source>
        <dbReference type="PROSITE" id="PS51269"/>
    </source>
</evidence>
<reference evidence="3" key="2">
    <citation type="submission" date="2025-08" db="UniProtKB">
        <authorList>
            <consortium name="Ensembl"/>
        </authorList>
    </citation>
    <scope>IDENTIFICATION</scope>
</reference>
<dbReference type="PANTHER" id="PTHR15857:SF0">
    <property type="entry name" value="COMM DOMAIN-CONTAINING PROTEIN 2"/>
    <property type="match status" value="1"/>
</dbReference>
<protein>
    <submittedName>
        <fullName evidence="3">COMM domain containing 2</fullName>
    </submittedName>
</protein>
<dbReference type="PROSITE" id="PS51269">
    <property type="entry name" value="COMM"/>
    <property type="match status" value="1"/>
</dbReference>
<sequence length="193" mass="21674">SSSQEAVRFHGNCPKRSGRSGVPAYRELQTPGERTSTNSTRQDQVLHVQRVVLVFSGNCSPKPPYSVFLQLSEVDFLDSVLVLGFSEELNQFLLQLYQQHHSQIRSILNQLVHSQPAYHNLEWRLDVQLASRSVRQQVVPTVTTRLQLTSGSELSSRVLQIDPSTLLHIISSLEAALAAVKTGHARRILRNIK</sequence>
<reference evidence="3" key="1">
    <citation type="submission" date="2014-08" db="EMBL/GenBank/DDBJ databases">
        <authorList>
            <person name="Senf B."/>
            <person name="Petzold A."/>
            <person name="Downie B.R."/>
            <person name="Koch P."/>
            <person name="Platzer M."/>
        </authorList>
    </citation>
    <scope>NUCLEOTIDE SEQUENCE [LARGE SCALE GENOMIC DNA]</scope>
    <source>
        <strain evidence="3">GRZ</strain>
    </source>
</reference>
<name>A0A8C6PSU2_NOTFU</name>
<evidence type="ECO:0000313" key="3">
    <source>
        <dbReference type="Ensembl" id="ENSNFUP00015047491.1"/>
    </source>
</evidence>
<accession>A0A8C6PSU2</accession>
<evidence type="ECO:0000256" key="1">
    <source>
        <dbReference type="SAM" id="MobiDB-lite"/>
    </source>
</evidence>
<feature type="domain" description="COMM" evidence="2">
    <location>
        <begin position="117"/>
        <end position="184"/>
    </location>
</feature>
<dbReference type="AlphaFoldDB" id="A0A8C6PSU2"/>
<organism evidence="3 4">
    <name type="scientific">Nothobranchius furzeri</name>
    <name type="common">Turquoise killifish</name>
    <dbReference type="NCBI Taxonomy" id="105023"/>
    <lineage>
        <taxon>Eukaryota</taxon>
        <taxon>Metazoa</taxon>
        <taxon>Chordata</taxon>
        <taxon>Craniata</taxon>
        <taxon>Vertebrata</taxon>
        <taxon>Euteleostomi</taxon>
        <taxon>Actinopterygii</taxon>
        <taxon>Neopterygii</taxon>
        <taxon>Teleostei</taxon>
        <taxon>Neoteleostei</taxon>
        <taxon>Acanthomorphata</taxon>
        <taxon>Ovalentaria</taxon>
        <taxon>Atherinomorphae</taxon>
        <taxon>Cyprinodontiformes</taxon>
        <taxon>Nothobranchiidae</taxon>
        <taxon>Nothobranchius</taxon>
    </lineage>
</organism>
<dbReference type="GeneTree" id="ENSGT00390000008489"/>
<feature type="region of interest" description="Disordered" evidence="1">
    <location>
        <begin position="1"/>
        <end position="41"/>
    </location>
</feature>
<feature type="compositionally biased region" description="Polar residues" evidence="1">
    <location>
        <begin position="32"/>
        <end position="41"/>
    </location>
</feature>
<keyword evidence="4" id="KW-1185">Reference proteome</keyword>
<dbReference type="InterPro" id="IPR037354">
    <property type="entry name" value="Commd2"/>
</dbReference>
<gene>
    <name evidence="3" type="primary">COMMD2</name>
    <name evidence="3" type="synonym">commd2</name>
</gene>